<evidence type="ECO:0000256" key="1">
    <source>
        <dbReference type="SAM" id="MobiDB-lite"/>
    </source>
</evidence>
<evidence type="ECO:0000313" key="2">
    <source>
        <dbReference type="EMBL" id="MCI81970.1"/>
    </source>
</evidence>
<dbReference type="EMBL" id="LXQA011031895">
    <property type="protein sequence ID" value="MCI81970.1"/>
    <property type="molecule type" value="Genomic_DNA"/>
</dbReference>
<dbReference type="Proteomes" id="UP000265520">
    <property type="component" value="Unassembled WGS sequence"/>
</dbReference>
<sequence>DCSERAKLDGSYGGSGVAYEARTPTQTPRHDRDTDTATPLM</sequence>
<reference evidence="2 3" key="1">
    <citation type="journal article" date="2018" name="Front. Plant Sci.">
        <title>Red Clover (Trifolium pratense) and Zigzag Clover (T. medium) - A Picture of Genomic Similarities and Differences.</title>
        <authorList>
            <person name="Dluhosova J."/>
            <person name="Istvanek J."/>
            <person name="Nedelnik J."/>
            <person name="Repkova J."/>
        </authorList>
    </citation>
    <scope>NUCLEOTIDE SEQUENCE [LARGE SCALE GENOMIC DNA]</scope>
    <source>
        <strain evidence="3">cv. 10/8</strain>
        <tissue evidence="2">Leaf</tissue>
    </source>
</reference>
<accession>A0A392V699</accession>
<dbReference type="AlphaFoldDB" id="A0A392V699"/>
<name>A0A392V699_9FABA</name>
<comment type="caution">
    <text evidence="2">The sequence shown here is derived from an EMBL/GenBank/DDBJ whole genome shotgun (WGS) entry which is preliminary data.</text>
</comment>
<feature type="non-terminal residue" evidence="2">
    <location>
        <position position="1"/>
    </location>
</feature>
<organism evidence="2 3">
    <name type="scientific">Trifolium medium</name>
    <dbReference type="NCBI Taxonomy" id="97028"/>
    <lineage>
        <taxon>Eukaryota</taxon>
        <taxon>Viridiplantae</taxon>
        <taxon>Streptophyta</taxon>
        <taxon>Embryophyta</taxon>
        <taxon>Tracheophyta</taxon>
        <taxon>Spermatophyta</taxon>
        <taxon>Magnoliopsida</taxon>
        <taxon>eudicotyledons</taxon>
        <taxon>Gunneridae</taxon>
        <taxon>Pentapetalae</taxon>
        <taxon>rosids</taxon>
        <taxon>fabids</taxon>
        <taxon>Fabales</taxon>
        <taxon>Fabaceae</taxon>
        <taxon>Papilionoideae</taxon>
        <taxon>50 kb inversion clade</taxon>
        <taxon>NPAAA clade</taxon>
        <taxon>Hologalegina</taxon>
        <taxon>IRL clade</taxon>
        <taxon>Trifolieae</taxon>
        <taxon>Trifolium</taxon>
    </lineage>
</organism>
<protein>
    <submittedName>
        <fullName evidence="2">Uncharacterized protein</fullName>
    </submittedName>
</protein>
<proteinExistence type="predicted"/>
<evidence type="ECO:0000313" key="3">
    <source>
        <dbReference type="Proteomes" id="UP000265520"/>
    </source>
</evidence>
<feature type="region of interest" description="Disordered" evidence="1">
    <location>
        <begin position="1"/>
        <end position="41"/>
    </location>
</feature>
<keyword evidence="3" id="KW-1185">Reference proteome</keyword>